<keyword evidence="4 5" id="KW-0472">Membrane</keyword>
<organism evidence="6 7">
    <name type="scientific">Lacticaseibacillus manihotivorans</name>
    <dbReference type="NCBI Taxonomy" id="88233"/>
    <lineage>
        <taxon>Bacteria</taxon>
        <taxon>Bacillati</taxon>
        <taxon>Bacillota</taxon>
        <taxon>Bacilli</taxon>
        <taxon>Lactobacillales</taxon>
        <taxon>Lactobacillaceae</taxon>
        <taxon>Lacticaseibacillus</taxon>
    </lineage>
</organism>
<dbReference type="GO" id="GO:0005524">
    <property type="term" value="F:ATP binding"/>
    <property type="evidence" value="ECO:0007669"/>
    <property type="project" value="InterPro"/>
</dbReference>
<keyword evidence="3 5" id="KW-1133">Transmembrane helix</keyword>
<accession>A0A5P8JPQ1</accession>
<dbReference type="EMBL" id="CP045068">
    <property type="protein sequence ID" value="QFQ91235.1"/>
    <property type="molecule type" value="Genomic_DNA"/>
</dbReference>
<evidence type="ECO:0000313" key="6">
    <source>
        <dbReference type="EMBL" id="QFQ91235.1"/>
    </source>
</evidence>
<comment type="subcellular location">
    <subcellularLocation>
        <location evidence="1">Cell membrane</location>
        <topology evidence="1">Multi-pass membrane protein</topology>
    </subcellularLocation>
</comment>
<proteinExistence type="predicted"/>
<evidence type="ECO:0000256" key="1">
    <source>
        <dbReference type="ARBA" id="ARBA00004651"/>
    </source>
</evidence>
<gene>
    <name evidence="6" type="ORF">LM010_07270</name>
</gene>
<feature type="transmembrane region" description="Helical" evidence="5">
    <location>
        <begin position="35"/>
        <end position="57"/>
    </location>
</feature>
<sequence length="135" mass="15370">MKTRLAFLPSTLILWLFTHLAQTHGFDWSWHWFDLYLLLTWLVFAPMCVALLTQLKAESEQTVKARRNLYQQVAHNSKLYQDFVNGFGSGSSLWFESGSMDQIFQGVVHFGLSVLVQLLSPLLAVGLLLIAKPKS</sequence>
<evidence type="ECO:0000313" key="7">
    <source>
        <dbReference type="Proteomes" id="UP000388452"/>
    </source>
</evidence>
<name>A0A5P8JPQ1_9LACO</name>
<evidence type="ECO:0000256" key="3">
    <source>
        <dbReference type="ARBA" id="ARBA00022989"/>
    </source>
</evidence>
<feature type="transmembrane region" description="Helical" evidence="5">
    <location>
        <begin position="107"/>
        <end position="131"/>
    </location>
</feature>
<dbReference type="GO" id="GO:0005886">
    <property type="term" value="C:plasma membrane"/>
    <property type="evidence" value="ECO:0007669"/>
    <property type="project" value="UniProtKB-SubCell"/>
</dbReference>
<keyword evidence="2 5" id="KW-0812">Transmembrane</keyword>
<dbReference type="Proteomes" id="UP000388452">
    <property type="component" value="Chromosome"/>
</dbReference>
<evidence type="ECO:0000256" key="2">
    <source>
        <dbReference type="ARBA" id="ARBA00022692"/>
    </source>
</evidence>
<protein>
    <submittedName>
        <fullName evidence="6">Uncharacterized protein</fullName>
    </submittedName>
</protein>
<dbReference type="RefSeq" id="WP_056962289.1">
    <property type="nucleotide sequence ID" value="NZ_CP045068.1"/>
</dbReference>
<evidence type="ECO:0000256" key="4">
    <source>
        <dbReference type="ARBA" id="ARBA00023136"/>
    </source>
</evidence>
<dbReference type="InterPro" id="IPR036640">
    <property type="entry name" value="ABC1_TM_sf"/>
</dbReference>
<reference evidence="6 7" key="1">
    <citation type="submission" date="2019-10" db="EMBL/GenBank/DDBJ databases">
        <title>Genome sequencing of Lactobacillus manihotivorans.</title>
        <authorList>
            <person name="Kim K."/>
        </authorList>
    </citation>
    <scope>NUCLEOTIDE SEQUENCE [LARGE SCALE GENOMIC DNA]</scope>
    <source>
        <strain evidence="6 7">LM010</strain>
    </source>
</reference>
<dbReference type="SUPFAM" id="SSF90123">
    <property type="entry name" value="ABC transporter transmembrane region"/>
    <property type="match status" value="1"/>
</dbReference>
<evidence type="ECO:0000256" key="5">
    <source>
        <dbReference type="SAM" id="Phobius"/>
    </source>
</evidence>
<dbReference type="AlphaFoldDB" id="A0A5P8JPQ1"/>